<proteinExistence type="predicted"/>
<gene>
    <name evidence="1" type="primary">Necator_chrIII.g10365</name>
    <name evidence="1" type="ORF">RB195_009600</name>
</gene>
<sequence>MVSDLWSKLIETVEDYNKDIIGELTVLIQDVRPGSGHCRSRRKCEMDLEQKSDVAGHWCYPGRETSDNDRRPVDLFGQTGLIIASAYKRDHRRHYLTRQSSISVISEE</sequence>
<keyword evidence="2" id="KW-1185">Reference proteome</keyword>
<protein>
    <submittedName>
        <fullName evidence="1">Uncharacterized protein</fullName>
    </submittedName>
</protein>
<evidence type="ECO:0000313" key="1">
    <source>
        <dbReference type="EMBL" id="KAK6741825.1"/>
    </source>
</evidence>
<accession>A0ABR1CWI0</accession>
<dbReference type="EMBL" id="JAVFWL010000003">
    <property type="protein sequence ID" value="KAK6741825.1"/>
    <property type="molecule type" value="Genomic_DNA"/>
</dbReference>
<name>A0ABR1CWI0_NECAM</name>
<organism evidence="1 2">
    <name type="scientific">Necator americanus</name>
    <name type="common">Human hookworm</name>
    <dbReference type="NCBI Taxonomy" id="51031"/>
    <lineage>
        <taxon>Eukaryota</taxon>
        <taxon>Metazoa</taxon>
        <taxon>Ecdysozoa</taxon>
        <taxon>Nematoda</taxon>
        <taxon>Chromadorea</taxon>
        <taxon>Rhabditida</taxon>
        <taxon>Rhabditina</taxon>
        <taxon>Rhabditomorpha</taxon>
        <taxon>Strongyloidea</taxon>
        <taxon>Ancylostomatidae</taxon>
        <taxon>Bunostominae</taxon>
        <taxon>Necator</taxon>
    </lineage>
</organism>
<dbReference type="Proteomes" id="UP001303046">
    <property type="component" value="Unassembled WGS sequence"/>
</dbReference>
<comment type="caution">
    <text evidence="1">The sequence shown here is derived from an EMBL/GenBank/DDBJ whole genome shotgun (WGS) entry which is preliminary data.</text>
</comment>
<evidence type="ECO:0000313" key="2">
    <source>
        <dbReference type="Proteomes" id="UP001303046"/>
    </source>
</evidence>
<reference evidence="1 2" key="1">
    <citation type="submission" date="2023-08" db="EMBL/GenBank/DDBJ databases">
        <title>A Necator americanus chromosomal reference genome.</title>
        <authorList>
            <person name="Ilik V."/>
            <person name="Petrzelkova K.J."/>
            <person name="Pardy F."/>
            <person name="Fuh T."/>
            <person name="Niatou-Singa F.S."/>
            <person name="Gouil Q."/>
            <person name="Baker L."/>
            <person name="Ritchie M.E."/>
            <person name="Jex A.R."/>
            <person name="Gazzola D."/>
            <person name="Li H."/>
            <person name="Toshio Fujiwara R."/>
            <person name="Zhan B."/>
            <person name="Aroian R.V."/>
            <person name="Pafco B."/>
            <person name="Schwarz E.M."/>
        </authorList>
    </citation>
    <scope>NUCLEOTIDE SEQUENCE [LARGE SCALE GENOMIC DNA]</scope>
    <source>
        <strain evidence="1 2">Aroian</strain>
        <tissue evidence="1">Whole animal</tissue>
    </source>
</reference>